<dbReference type="InterPro" id="IPR052737">
    <property type="entry name" value="Omega-amidase_YafV"/>
</dbReference>
<dbReference type="EMBL" id="FOHN01000011">
    <property type="protein sequence ID" value="SET23503.1"/>
    <property type="molecule type" value="Genomic_DNA"/>
</dbReference>
<dbReference type="PROSITE" id="PS50263">
    <property type="entry name" value="CN_HYDROLASE"/>
    <property type="match status" value="1"/>
</dbReference>
<keyword evidence="2" id="KW-0378">Hydrolase</keyword>
<dbReference type="InterPro" id="IPR003010">
    <property type="entry name" value="C-N_Hydrolase"/>
</dbReference>
<dbReference type="Proteomes" id="UP000199800">
    <property type="component" value="Unassembled WGS sequence"/>
</dbReference>
<dbReference type="AlphaFoldDB" id="A0A1I0CUJ9"/>
<name>A0A1I0CUJ9_9FIRM</name>
<organism evidence="2 3">
    <name type="scientific">[Clostridium] polysaccharolyticum</name>
    <dbReference type="NCBI Taxonomy" id="29364"/>
    <lineage>
        <taxon>Bacteria</taxon>
        <taxon>Bacillati</taxon>
        <taxon>Bacillota</taxon>
        <taxon>Clostridia</taxon>
        <taxon>Lachnospirales</taxon>
        <taxon>Lachnospiraceae</taxon>
    </lineage>
</organism>
<proteinExistence type="predicted"/>
<accession>A0A1I0CUJ9</accession>
<dbReference type="GO" id="GO:0106008">
    <property type="term" value="F:2-oxoglutaramate amidase activity"/>
    <property type="evidence" value="ECO:0007669"/>
    <property type="project" value="TreeGrafter"/>
</dbReference>
<dbReference type="PANTHER" id="PTHR47799">
    <property type="entry name" value="OMEGA-AMIDASE YAFV"/>
    <property type="match status" value="1"/>
</dbReference>
<dbReference type="Gene3D" id="3.60.110.10">
    <property type="entry name" value="Carbon-nitrogen hydrolase"/>
    <property type="match status" value="1"/>
</dbReference>
<dbReference type="InterPro" id="IPR036526">
    <property type="entry name" value="C-N_Hydrolase_sf"/>
</dbReference>
<protein>
    <submittedName>
        <fullName evidence="2">Carbon-nitrogen hydrolase</fullName>
    </submittedName>
</protein>
<dbReference type="CDD" id="cd07583">
    <property type="entry name" value="nitrilase_5"/>
    <property type="match status" value="1"/>
</dbReference>
<dbReference type="Pfam" id="PF00795">
    <property type="entry name" value="CN_hydrolase"/>
    <property type="match status" value="1"/>
</dbReference>
<dbReference type="OrthoDB" id="9811121at2"/>
<feature type="domain" description="CN hydrolase" evidence="1">
    <location>
        <begin position="1"/>
        <end position="237"/>
    </location>
</feature>
<dbReference type="STRING" id="29364.SAMN04487772_11181"/>
<evidence type="ECO:0000313" key="3">
    <source>
        <dbReference type="Proteomes" id="UP000199800"/>
    </source>
</evidence>
<evidence type="ECO:0000259" key="1">
    <source>
        <dbReference type="PROSITE" id="PS50263"/>
    </source>
</evidence>
<dbReference type="GO" id="GO:0050152">
    <property type="term" value="F:omega-amidase activity"/>
    <property type="evidence" value="ECO:0007669"/>
    <property type="project" value="TreeGrafter"/>
</dbReference>
<sequence>MRIGIVQMQILWENKEKNKEKILLFLTQAQKEKIDLVLLPEMSLTGFSMEVCKTKDSYAGQTIEWFQKICRNRKLAIGFGWVEKNEQEKALNHYSIVDKQGNLISDYVKIHPFRYGKESEYFQGGNNIVCCNLLEHKIATVICYDLRFPELFRIQDKDCSVIIVPANWPASRSSHWKCLLQARAIENQVYIIGINCCGMMDGSYYSGDSSVFSPVGERLLQVGDKETMAWIEINNDVKEYQSKFPVRMDQRIQIKQEF</sequence>
<reference evidence="2 3" key="1">
    <citation type="submission" date="2016-10" db="EMBL/GenBank/DDBJ databases">
        <authorList>
            <person name="de Groot N.N."/>
        </authorList>
    </citation>
    <scope>NUCLEOTIDE SEQUENCE [LARGE SCALE GENOMIC DNA]</scope>
    <source>
        <strain evidence="2 3">DSM 1801</strain>
    </source>
</reference>
<gene>
    <name evidence="2" type="ORF">SAMN04487772_11181</name>
</gene>
<evidence type="ECO:0000313" key="2">
    <source>
        <dbReference type="EMBL" id="SET23503.1"/>
    </source>
</evidence>
<keyword evidence="3" id="KW-1185">Reference proteome</keyword>
<dbReference type="SUPFAM" id="SSF56317">
    <property type="entry name" value="Carbon-nitrogen hydrolase"/>
    <property type="match status" value="1"/>
</dbReference>
<dbReference type="RefSeq" id="WP_092477896.1">
    <property type="nucleotide sequence ID" value="NZ_FOHN01000011.1"/>
</dbReference>
<dbReference type="PANTHER" id="PTHR47799:SF1">
    <property type="entry name" value="OMEGA-AMIDASE YAFV"/>
    <property type="match status" value="1"/>
</dbReference>